<organism evidence="4 5">
    <name type="scientific">Effrenium voratum</name>
    <dbReference type="NCBI Taxonomy" id="2562239"/>
    <lineage>
        <taxon>Eukaryota</taxon>
        <taxon>Sar</taxon>
        <taxon>Alveolata</taxon>
        <taxon>Dinophyceae</taxon>
        <taxon>Suessiales</taxon>
        <taxon>Symbiodiniaceae</taxon>
        <taxon>Effrenium</taxon>
    </lineage>
</organism>
<proteinExistence type="predicted"/>
<dbReference type="Gene3D" id="3.60.110.10">
    <property type="entry name" value="Carbon-nitrogen hydrolase"/>
    <property type="match status" value="1"/>
</dbReference>
<dbReference type="PANTHER" id="PTHR43674">
    <property type="entry name" value="NITRILASE C965.09-RELATED"/>
    <property type="match status" value="1"/>
</dbReference>
<evidence type="ECO:0000313" key="4">
    <source>
        <dbReference type="EMBL" id="CAJ1383005.1"/>
    </source>
</evidence>
<evidence type="ECO:0000256" key="1">
    <source>
        <dbReference type="ARBA" id="ARBA00022801"/>
    </source>
</evidence>
<dbReference type="SUPFAM" id="SSF56317">
    <property type="entry name" value="Carbon-nitrogen hydrolase"/>
    <property type="match status" value="1"/>
</dbReference>
<evidence type="ECO:0000256" key="2">
    <source>
        <dbReference type="SAM" id="MobiDB-lite"/>
    </source>
</evidence>
<dbReference type="InterPro" id="IPR050345">
    <property type="entry name" value="Aliph_Amidase/BUP"/>
</dbReference>
<keyword evidence="1" id="KW-0378">Hydrolase</keyword>
<name>A0AA36IA91_9DINO</name>
<dbReference type="GO" id="GO:0016811">
    <property type="term" value="F:hydrolase activity, acting on carbon-nitrogen (but not peptide) bonds, in linear amides"/>
    <property type="evidence" value="ECO:0007669"/>
    <property type="project" value="TreeGrafter"/>
</dbReference>
<gene>
    <name evidence="4" type="ORF">EVOR1521_LOCUS10243</name>
</gene>
<feature type="region of interest" description="Disordered" evidence="2">
    <location>
        <begin position="1"/>
        <end position="23"/>
    </location>
</feature>
<evidence type="ECO:0000259" key="3">
    <source>
        <dbReference type="PROSITE" id="PS50263"/>
    </source>
</evidence>
<comment type="caution">
    <text evidence="4">The sequence shown here is derived from an EMBL/GenBank/DDBJ whole genome shotgun (WGS) entry which is preliminary data.</text>
</comment>
<dbReference type="Proteomes" id="UP001178507">
    <property type="component" value="Unassembled WGS sequence"/>
</dbReference>
<keyword evidence="5" id="KW-1185">Reference proteome</keyword>
<protein>
    <recommendedName>
        <fullName evidence="3">CN hydrolase domain-containing protein</fullName>
    </recommendedName>
</protein>
<dbReference type="AlphaFoldDB" id="A0AA36IA91"/>
<dbReference type="PANTHER" id="PTHR43674:SF2">
    <property type="entry name" value="BETA-UREIDOPROPIONASE"/>
    <property type="match status" value="1"/>
</dbReference>
<dbReference type="PROSITE" id="PS50263">
    <property type="entry name" value="CN_HYDROLASE"/>
    <property type="match status" value="1"/>
</dbReference>
<dbReference type="EMBL" id="CAUJNA010000968">
    <property type="protein sequence ID" value="CAJ1383005.1"/>
    <property type="molecule type" value="Genomic_DNA"/>
</dbReference>
<reference evidence="4" key="1">
    <citation type="submission" date="2023-08" db="EMBL/GenBank/DDBJ databases">
        <authorList>
            <person name="Chen Y."/>
            <person name="Shah S."/>
            <person name="Dougan E. K."/>
            <person name="Thang M."/>
            <person name="Chan C."/>
        </authorList>
    </citation>
    <scope>NUCLEOTIDE SEQUENCE</scope>
</reference>
<dbReference type="CDD" id="cd07197">
    <property type="entry name" value="nitrilase"/>
    <property type="match status" value="1"/>
</dbReference>
<sequence length="424" mass="46213">MAPKGVGKGPPPPAHSKASAVKFAPRPRRVELEPCAPLRPSSPRLSVRPLEVPEAVAVDAGELRKVLVVADRPRSADDWGRFLNETLKTSEARLVVLAEGAIIEPGVCDDRHPAIVRMTEVARMNHVVIAAGSMVEVDPESPDHSWQTCPIIGKDGLIGSYRKRMRGAIDAKKAQEQEGPEIFSTPIGRLGVLICLDVEEDGLLFKTAQGCDIVINPAHIPYVGHGQWSHAMVPVQRRLQWWALACGVCVVRCDLRPPNGMGTSMVVTPCETFVASKASALLLPAVVPIAQSLKLRRLQSWFASRLRTEQLDNTGARVTCHLEDGGEAEWRELPCDGFGLTLRSCVEGLALSSGRQVLHVALLPHPASAVHLRDLDFRVRDVKGYVWLLRAQHNNVDVSFQDILGPEPNAQARSFLPDGAQLSL</sequence>
<feature type="domain" description="CN hydrolase" evidence="3">
    <location>
        <begin position="56"/>
        <end position="295"/>
    </location>
</feature>
<dbReference type="InterPro" id="IPR036526">
    <property type="entry name" value="C-N_Hydrolase_sf"/>
</dbReference>
<dbReference type="InterPro" id="IPR003010">
    <property type="entry name" value="C-N_Hydrolase"/>
</dbReference>
<accession>A0AA36IA91</accession>
<evidence type="ECO:0000313" key="5">
    <source>
        <dbReference type="Proteomes" id="UP001178507"/>
    </source>
</evidence>
<dbReference type="Pfam" id="PF00795">
    <property type="entry name" value="CN_hydrolase"/>
    <property type="match status" value="1"/>
</dbReference>